<dbReference type="PANTHER" id="PTHR43610">
    <property type="entry name" value="BLL6696 PROTEIN"/>
    <property type="match status" value="1"/>
</dbReference>
<dbReference type="KEGG" id="psty:BFS30_15425"/>
<evidence type="ECO:0000313" key="3">
    <source>
        <dbReference type="Proteomes" id="UP000094313"/>
    </source>
</evidence>
<dbReference type="InterPro" id="IPR016181">
    <property type="entry name" value="Acyl_CoA_acyltransferase"/>
</dbReference>
<dbReference type="EMBL" id="CP017141">
    <property type="protein sequence ID" value="AOM78444.1"/>
    <property type="molecule type" value="Genomic_DNA"/>
</dbReference>
<feature type="domain" description="N-acetyltransferase" evidence="1">
    <location>
        <begin position="19"/>
        <end position="158"/>
    </location>
</feature>
<dbReference type="Gene3D" id="3.40.630.30">
    <property type="match status" value="1"/>
</dbReference>
<dbReference type="PANTHER" id="PTHR43610:SF1">
    <property type="entry name" value="N-ACETYLTRANSFERASE DOMAIN-CONTAINING PROTEIN"/>
    <property type="match status" value="1"/>
</dbReference>
<gene>
    <name evidence="2" type="ORF">BFS30_15425</name>
</gene>
<keyword evidence="2" id="KW-0808">Transferase</keyword>
<evidence type="ECO:0000313" key="2">
    <source>
        <dbReference type="EMBL" id="AOM78444.1"/>
    </source>
</evidence>
<dbReference type="OrthoDB" id="9795199at2"/>
<proteinExistence type="predicted"/>
<accession>A0A1D7QIE3</accession>
<protein>
    <submittedName>
        <fullName evidence="2">GNAT family N-acetyltransferase</fullName>
    </submittedName>
</protein>
<organism evidence="2 3">
    <name type="scientific">Pedobacter steynii</name>
    <dbReference type="NCBI Taxonomy" id="430522"/>
    <lineage>
        <taxon>Bacteria</taxon>
        <taxon>Pseudomonadati</taxon>
        <taxon>Bacteroidota</taxon>
        <taxon>Sphingobacteriia</taxon>
        <taxon>Sphingobacteriales</taxon>
        <taxon>Sphingobacteriaceae</taxon>
        <taxon>Pedobacter</taxon>
    </lineage>
</organism>
<dbReference type="Proteomes" id="UP000094313">
    <property type="component" value="Chromosome"/>
</dbReference>
<evidence type="ECO:0000259" key="1">
    <source>
        <dbReference type="Pfam" id="PF13302"/>
    </source>
</evidence>
<name>A0A1D7QIE3_9SPHI</name>
<reference evidence="2 3" key="1">
    <citation type="submission" date="2016-08" db="EMBL/GenBank/DDBJ databases">
        <authorList>
            <person name="Seilhamer J.J."/>
        </authorList>
    </citation>
    <scope>NUCLEOTIDE SEQUENCE [LARGE SCALE GENOMIC DNA]</scope>
    <source>
        <strain evidence="2 3">DX4</strain>
    </source>
</reference>
<dbReference type="SUPFAM" id="SSF55729">
    <property type="entry name" value="Acyl-CoA N-acyltransferases (Nat)"/>
    <property type="match status" value="1"/>
</dbReference>
<dbReference type="Pfam" id="PF13302">
    <property type="entry name" value="Acetyltransf_3"/>
    <property type="match status" value="1"/>
</dbReference>
<dbReference type="RefSeq" id="WP_069380109.1">
    <property type="nucleotide sequence ID" value="NZ_CP017141.1"/>
</dbReference>
<dbReference type="AlphaFoldDB" id="A0A1D7QIE3"/>
<sequence>MNNTFDPEKDYLLEDNYALLRPLKSGDFELLKNFGINEPELWKFSLQNAGTEEGMREYLKAAMEKRKKGTSYSFIVFDKTKNEYAGSTRLYDIDVASRNLSLGYTWYGKNFQGTGLNKHCKYLLFEFIFEQMEFERVEFRLDSENERSMQAIKSLGCTFEGVLRNNGYRTDGTRRNSAVLSMLKSEWLESKKELLKNKLI</sequence>
<keyword evidence="3" id="KW-1185">Reference proteome</keyword>
<dbReference type="InterPro" id="IPR000182">
    <property type="entry name" value="GNAT_dom"/>
</dbReference>
<dbReference type="GO" id="GO:0016747">
    <property type="term" value="F:acyltransferase activity, transferring groups other than amino-acyl groups"/>
    <property type="evidence" value="ECO:0007669"/>
    <property type="project" value="InterPro"/>
</dbReference>